<dbReference type="PROSITE" id="PS00028">
    <property type="entry name" value="ZINC_FINGER_C2H2_1"/>
    <property type="match status" value="8"/>
</dbReference>
<keyword evidence="2" id="KW-0677">Repeat</keyword>
<feature type="domain" description="C2H2-type" evidence="8">
    <location>
        <begin position="343"/>
        <end position="370"/>
    </location>
</feature>
<feature type="domain" description="C2H2-type" evidence="8">
    <location>
        <begin position="635"/>
        <end position="662"/>
    </location>
</feature>
<dbReference type="FunFam" id="3.30.160.60:FF:000690">
    <property type="entry name" value="Zinc finger protein 354C"/>
    <property type="match status" value="1"/>
</dbReference>
<evidence type="ECO:0000313" key="10">
    <source>
        <dbReference type="EMBL" id="KFB44562.1"/>
    </source>
</evidence>
<dbReference type="GO" id="GO:0008270">
    <property type="term" value="F:zinc ion binding"/>
    <property type="evidence" value="ECO:0007669"/>
    <property type="project" value="UniProtKB-UniRule"/>
</dbReference>
<keyword evidence="3 5" id="KW-0863">Zinc-finger</keyword>
<dbReference type="EMBL" id="ATLV01019715">
    <property type="status" value="NOT_ANNOTATED_CDS"/>
    <property type="molecule type" value="Genomic_DNA"/>
</dbReference>
<feature type="binding site" evidence="6">
    <location>
        <position position="8"/>
    </location>
    <ligand>
        <name>Zn(2+)</name>
        <dbReference type="ChEBI" id="CHEBI:29105"/>
    </ligand>
</feature>
<dbReference type="PANTHER" id="PTHR24379">
    <property type="entry name" value="KRAB AND ZINC FINGER DOMAIN-CONTAINING"/>
    <property type="match status" value="1"/>
</dbReference>
<keyword evidence="4 6" id="KW-0862">Zinc</keyword>
<evidence type="ECO:0000259" key="8">
    <source>
        <dbReference type="PROSITE" id="PS50157"/>
    </source>
</evidence>
<dbReference type="EnsemblMetazoa" id="ASIC012443-RA">
    <property type="protein sequence ID" value="ASIC012443-PA"/>
    <property type="gene ID" value="ASIC012443"/>
</dbReference>
<dbReference type="Gene3D" id="3.40.1800.20">
    <property type="match status" value="1"/>
</dbReference>
<dbReference type="GO" id="GO:0003682">
    <property type="term" value="F:chromatin binding"/>
    <property type="evidence" value="ECO:0007669"/>
    <property type="project" value="UniProtKB-ARBA"/>
</dbReference>
<dbReference type="VEuPathDB" id="VectorBase:ASIS012624"/>
<dbReference type="InterPro" id="IPR012934">
    <property type="entry name" value="Znf_AD"/>
</dbReference>
<feature type="domain" description="C2H2-type" evidence="8">
    <location>
        <begin position="309"/>
        <end position="332"/>
    </location>
</feature>
<feature type="domain" description="C2H2-type" evidence="8">
    <location>
        <begin position="478"/>
        <end position="506"/>
    </location>
</feature>
<evidence type="ECO:0000256" key="6">
    <source>
        <dbReference type="PROSITE-ProRule" id="PRU01263"/>
    </source>
</evidence>
<feature type="domain" description="C2H2-type" evidence="8">
    <location>
        <begin position="663"/>
        <end position="691"/>
    </location>
</feature>
<dbReference type="AlphaFoldDB" id="A0A084W2W8"/>
<reference evidence="10 12" key="1">
    <citation type="journal article" date="2014" name="BMC Genomics">
        <title>Genome sequence of Anopheles sinensis provides insight into genetics basis of mosquito competence for malaria parasites.</title>
        <authorList>
            <person name="Zhou D."/>
            <person name="Zhang D."/>
            <person name="Ding G."/>
            <person name="Shi L."/>
            <person name="Hou Q."/>
            <person name="Ye Y."/>
            <person name="Xu Y."/>
            <person name="Zhou H."/>
            <person name="Xiong C."/>
            <person name="Li S."/>
            <person name="Yu J."/>
            <person name="Hong S."/>
            <person name="Yu X."/>
            <person name="Zou P."/>
            <person name="Chen C."/>
            <person name="Chang X."/>
            <person name="Wang W."/>
            <person name="Lv Y."/>
            <person name="Sun Y."/>
            <person name="Ma L."/>
            <person name="Shen B."/>
            <person name="Zhu C."/>
        </authorList>
    </citation>
    <scope>NUCLEOTIDE SEQUENCE [LARGE SCALE GENOMIC DNA]</scope>
</reference>
<feature type="binding site" evidence="6">
    <location>
        <position position="48"/>
    </location>
    <ligand>
        <name>Zn(2+)</name>
        <dbReference type="ChEBI" id="CHEBI:29105"/>
    </ligand>
</feature>
<feature type="domain" description="ZAD" evidence="9">
    <location>
        <begin position="3"/>
        <end position="75"/>
    </location>
</feature>
<organism evidence="10">
    <name type="scientific">Anopheles sinensis</name>
    <name type="common">Mosquito</name>
    <dbReference type="NCBI Taxonomy" id="74873"/>
    <lineage>
        <taxon>Eukaryota</taxon>
        <taxon>Metazoa</taxon>
        <taxon>Ecdysozoa</taxon>
        <taxon>Arthropoda</taxon>
        <taxon>Hexapoda</taxon>
        <taxon>Insecta</taxon>
        <taxon>Pterygota</taxon>
        <taxon>Neoptera</taxon>
        <taxon>Endopterygota</taxon>
        <taxon>Diptera</taxon>
        <taxon>Nematocera</taxon>
        <taxon>Culicoidea</taxon>
        <taxon>Culicidae</taxon>
        <taxon>Anophelinae</taxon>
        <taxon>Anopheles</taxon>
    </lineage>
</organism>
<dbReference type="SMART" id="SM00355">
    <property type="entry name" value="ZnF_C2H2"/>
    <property type="match status" value="14"/>
</dbReference>
<dbReference type="InterPro" id="IPR013087">
    <property type="entry name" value="Znf_C2H2_type"/>
</dbReference>
<dbReference type="OrthoDB" id="3565419at2759"/>
<dbReference type="GO" id="GO:0005634">
    <property type="term" value="C:nucleus"/>
    <property type="evidence" value="ECO:0007669"/>
    <property type="project" value="InterPro"/>
</dbReference>
<name>A0A084W2W8_ANOSI</name>
<dbReference type="SMART" id="SM00868">
    <property type="entry name" value="zf-AD"/>
    <property type="match status" value="1"/>
</dbReference>
<keyword evidence="1 6" id="KW-0479">Metal-binding</keyword>
<feature type="region of interest" description="Disordered" evidence="7">
    <location>
        <begin position="141"/>
        <end position="163"/>
    </location>
</feature>
<feature type="binding site" evidence="6">
    <location>
        <position position="5"/>
    </location>
    <ligand>
        <name>Zn(2+)</name>
        <dbReference type="ChEBI" id="CHEBI:29105"/>
    </ligand>
</feature>
<dbReference type="GO" id="GO:0000785">
    <property type="term" value="C:chromatin"/>
    <property type="evidence" value="ECO:0007669"/>
    <property type="project" value="UniProtKB-ARBA"/>
</dbReference>
<dbReference type="STRING" id="74873.A0A084W2W8"/>
<dbReference type="OMA" id="ECNVETH"/>
<dbReference type="VEuPathDB" id="VectorBase:ASIC012443"/>
<evidence type="ECO:0000256" key="7">
    <source>
        <dbReference type="SAM" id="MobiDB-lite"/>
    </source>
</evidence>
<sequence length="706" mass="81667">MEMQCRLCLGQTSTKLELSLANEKMRLMVDSVFNFKIKSVAHLPENICLKCSSTVQEFYQYSKKVQSIQQLLEQEHLAEFETVIVEDIKIGSDCEVDHQLNDQSDTIDESVMLHGDSDGQLSSGEARSNDSFDSQEFQECNVETHDDAPKAPSENEKEFEQQVQADGTKLQDRFLRCELCDRLFSNSKHFKTHQSEHQKKECPICGKNLYTKYLKKHIANVHQSKPAAGKKRHEKVQLPASQYERDRMIDLFIGIRCDLCQFGIYKTFADLQMHYRTKHGVQGYVRCCGGKLDTQRAAAEHVLVHQGVFACKYCDKTFLSKRSITLHEAAQHPIGDDSESRVLHCRLCNLTFTSEEKFIRHRNNHENNEDCRICGKTVRKSYLKKHFNAVHADPSKKRNTQLERKKQAISYDQIIRDHLGLRCELCPPEATQNFNEFDSLRTHYRTDHSMRGYVRCCGKQFFIRSLAVLHITAHKRNHRCHLCDKTFSGHSNMMLHISLVHASDNPEDRSYNCDECDSSFPTKPLLQAHRMRHKRTACSYCGKTFLTRCLKEHIAAKHAMKKHMEEHQSTGTDKHQCPFCLKWVKGKKYLRLHIRCLHEEKGQSFNCDLCEHVSSSSQGLISHKQRMHRESSDELKCEHCGKILKSAKSLREHIALHTGEKLYTCEYCDKKFVSNANYYAHRKKNHLKEMQAEKGTNSASENSTPT</sequence>
<dbReference type="PROSITE" id="PS51915">
    <property type="entry name" value="ZAD"/>
    <property type="match status" value="1"/>
</dbReference>
<feature type="compositionally biased region" description="Basic and acidic residues" evidence="7">
    <location>
        <begin position="142"/>
        <end position="160"/>
    </location>
</feature>
<dbReference type="Proteomes" id="UP000030765">
    <property type="component" value="Unassembled WGS sequence"/>
</dbReference>
<dbReference type="InterPro" id="IPR036236">
    <property type="entry name" value="Znf_C2H2_sf"/>
</dbReference>
<evidence type="ECO:0000256" key="2">
    <source>
        <dbReference type="ARBA" id="ARBA00022737"/>
    </source>
</evidence>
<gene>
    <name evidence="10" type="ORF">ZHAS_00012443</name>
</gene>
<dbReference type="EMBL" id="KE525278">
    <property type="protein sequence ID" value="KFB44562.1"/>
    <property type="molecule type" value="Genomic_DNA"/>
</dbReference>
<proteinExistence type="predicted"/>
<dbReference type="PANTHER" id="PTHR24379:SF121">
    <property type="entry name" value="C2H2-TYPE DOMAIN-CONTAINING PROTEIN"/>
    <property type="match status" value="1"/>
</dbReference>
<keyword evidence="12" id="KW-1185">Reference proteome</keyword>
<dbReference type="Gene3D" id="3.30.160.60">
    <property type="entry name" value="Classic Zinc Finger"/>
    <property type="match status" value="6"/>
</dbReference>
<dbReference type="SUPFAM" id="SSF57667">
    <property type="entry name" value="beta-beta-alpha zinc fingers"/>
    <property type="match status" value="2"/>
</dbReference>
<dbReference type="SUPFAM" id="SSF57716">
    <property type="entry name" value="Glucocorticoid receptor-like (DNA-binding domain)"/>
    <property type="match status" value="1"/>
</dbReference>
<evidence type="ECO:0000256" key="4">
    <source>
        <dbReference type="ARBA" id="ARBA00022833"/>
    </source>
</evidence>
<evidence type="ECO:0000313" key="11">
    <source>
        <dbReference type="EnsemblMetazoa" id="ASIC012443-PA"/>
    </source>
</evidence>
<dbReference type="Pfam" id="PF12874">
    <property type="entry name" value="zf-met"/>
    <property type="match status" value="2"/>
</dbReference>
<evidence type="ECO:0000256" key="3">
    <source>
        <dbReference type="ARBA" id="ARBA00022771"/>
    </source>
</evidence>
<dbReference type="Pfam" id="PF00096">
    <property type="entry name" value="zf-C2H2"/>
    <property type="match status" value="3"/>
</dbReference>
<dbReference type="GO" id="GO:0040029">
    <property type="term" value="P:epigenetic regulation of gene expression"/>
    <property type="evidence" value="ECO:0007669"/>
    <property type="project" value="UniProtKB-ARBA"/>
</dbReference>
<evidence type="ECO:0000256" key="5">
    <source>
        <dbReference type="PROSITE-ProRule" id="PRU00042"/>
    </source>
</evidence>
<feature type="domain" description="C2H2-type" evidence="8">
    <location>
        <begin position="511"/>
        <end position="533"/>
    </location>
</feature>
<evidence type="ECO:0000313" key="12">
    <source>
        <dbReference type="Proteomes" id="UP000030765"/>
    </source>
</evidence>
<feature type="binding site" evidence="6">
    <location>
        <position position="51"/>
    </location>
    <ligand>
        <name>Zn(2+)</name>
        <dbReference type="ChEBI" id="CHEBI:29105"/>
    </ligand>
</feature>
<protein>
    <submittedName>
        <fullName evidence="10">AGAP005485-PA-like protein</fullName>
    </submittedName>
</protein>
<evidence type="ECO:0000259" key="9">
    <source>
        <dbReference type="PROSITE" id="PS51915"/>
    </source>
</evidence>
<evidence type="ECO:0000256" key="1">
    <source>
        <dbReference type="ARBA" id="ARBA00022723"/>
    </source>
</evidence>
<dbReference type="Pfam" id="PF07776">
    <property type="entry name" value="zf-AD"/>
    <property type="match status" value="1"/>
</dbReference>
<accession>A0A084W2W8</accession>
<dbReference type="GO" id="GO:0043565">
    <property type="term" value="F:sequence-specific DNA binding"/>
    <property type="evidence" value="ECO:0007669"/>
    <property type="project" value="UniProtKB-ARBA"/>
</dbReference>
<reference evidence="11" key="2">
    <citation type="submission" date="2020-05" db="UniProtKB">
        <authorList>
            <consortium name="EnsemblMetazoa"/>
        </authorList>
    </citation>
    <scope>IDENTIFICATION</scope>
</reference>
<dbReference type="PROSITE" id="PS50157">
    <property type="entry name" value="ZINC_FINGER_C2H2_2"/>
    <property type="match status" value="7"/>
</dbReference>
<feature type="domain" description="C2H2-type" evidence="8">
    <location>
        <begin position="175"/>
        <end position="202"/>
    </location>
</feature>